<name>A0A9N7VZ28_PLEPL</name>
<protein>
    <submittedName>
        <fullName evidence="2">Uncharacterized protein</fullName>
    </submittedName>
</protein>
<feature type="region of interest" description="Disordered" evidence="1">
    <location>
        <begin position="184"/>
        <end position="239"/>
    </location>
</feature>
<dbReference type="EMBL" id="CADEAL010004450">
    <property type="protein sequence ID" value="CAB1459889.1"/>
    <property type="molecule type" value="Genomic_DNA"/>
</dbReference>
<dbReference type="Proteomes" id="UP001153269">
    <property type="component" value="Unassembled WGS sequence"/>
</dbReference>
<organism evidence="2 3">
    <name type="scientific">Pleuronectes platessa</name>
    <name type="common">European plaice</name>
    <dbReference type="NCBI Taxonomy" id="8262"/>
    <lineage>
        <taxon>Eukaryota</taxon>
        <taxon>Metazoa</taxon>
        <taxon>Chordata</taxon>
        <taxon>Craniata</taxon>
        <taxon>Vertebrata</taxon>
        <taxon>Euteleostomi</taxon>
        <taxon>Actinopterygii</taxon>
        <taxon>Neopterygii</taxon>
        <taxon>Teleostei</taxon>
        <taxon>Neoteleostei</taxon>
        <taxon>Acanthomorphata</taxon>
        <taxon>Carangaria</taxon>
        <taxon>Pleuronectiformes</taxon>
        <taxon>Pleuronectoidei</taxon>
        <taxon>Pleuronectidae</taxon>
        <taxon>Pleuronectes</taxon>
    </lineage>
</organism>
<proteinExistence type="predicted"/>
<reference evidence="2" key="1">
    <citation type="submission" date="2020-03" db="EMBL/GenBank/DDBJ databases">
        <authorList>
            <person name="Weist P."/>
        </authorList>
    </citation>
    <scope>NUCLEOTIDE SEQUENCE</scope>
</reference>
<gene>
    <name evidence="2" type="ORF">PLEPLA_LOCUS47726</name>
</gene>
<feature type="region of interest" description="Disordered" evidence="1">
    <location>
        <begin position="132"/>
        <end position="162"/>
    </location>
</feature>
<evidence type="ECO:0000256" key="1">
    <source>
        <dbReference type="SAM" id="MobiDB-lite"/>
    </source>
</evidence>
<keyword evidence="3" id="KW-1185">Reference proteome</keyword>
<accession>A0A9N7VZ28</accession>
<comment type="caution">
    <text evidence="2">The sequence shown here is derived from an EMBL/GenBank/DDBJ whole genome shotgun (WGS) entry which is preliminary data.</text>
</comment>
<feature type="compositionally biased region" description="Basic and acidic residues" evidence="1">
    <location>
        <begin position="204"/>
        <end position="221"/>
    </location>
</feature>
<dbReference type="AlphaFoldDB" id="A0A9N7VZ28"/>
<feature type="compositionally biased region" description="Gly residues" evidence="1">
    <location>
        <begin position="229"/>
        <end position="239"/>
    </location>
</feature>
<evidence type="ECO:0000313" key="2">
    <source>
        <dbReference type="EMBL" id="CAB1459889.1"/>
    </source>
</evidence>
<feature type="compositionally biased region" description="Basic and acidic residues" evidence="1">
    <location>
        <begin position="188"/>
        <end position="197"/>
    </location>
</feature>
<feature type="region of interest" description="Disordered" evidence="1">
    <location>
        <begin position="1"/>
        <end position="22"/>
    </location>
</feature>
<evidence type="ECO:0000313" key="3">
    <source>
        <dbReference type="Proteomes" id="UP001153269"/>
    </source>
</evidence>
<feature type="non-terminal residue" evidence="2">
    <location>
        <position position="239"/>
    </location>
</feature>
<sequence length="239" mass="26442">MATEAFSAERGTNTRTRLSECQGDSVRATETESDALGCAHRQSHCLLKDTAATGQEREKCLSASLSGVTVSERDKPQYLRTHKVKGQANIRVTALKDHVQALPSIIIRKRIDDLSTPATTLCPFTLWGGEGGKEGRAEERRAKERRGEERKGKERGAEQSRGECGRGEIFLKLLSACILNQAEEGADESSHLLEHQRSKPAQKPGEEAQDSEKEKGREQLRWRKRRGDGYGGGEDGQRT</sequence>